<comment type="similarity">
    <text evidence="7">Belongs to the CobU/CobP family.</text>
</comment>
<reference evidence="20" key="1">
    <citation type="submission" date="2019-09" db="EMBL/GenBank/DDBJ databases">
        <title>Characterisation of the sponge microbiome using genome-centric metagenomics.</title>
        <authorList>
            <person name="Engelberts J.P."/>
            <person name="Robbins S.J."/>
            <person name="De Goeij J.M."/>
            <person name="Aranda M."/>
            <person name="Bell S.C."/>
            <person name="Webster N.S."/>
        </authorList>
    </citation>
    <scope>NUCLEOTIDE SEQUENCE</scope>
    <source>
        <strain evidence="20">SB0664_bin_27</strain>
    </source>
</reference>
<dbReference type="Gene3D" id="3.40.50.300">
    <property type="entry name" value="P-loop containing nucleotide triphosphate hydrolases"/>
    <property type="match status" value="1"/>
</dbReference>
<evidence type="ECO:0000256" key="5">
    <source>
        <dbReference type="ARBA" id="ARBA00004692"/>
    </source>
</evidence>
<evidence type="ECO:0000256" key="16">
    <source>
        <dbReference type="ARBA" id="ARBA00029570"/>
    </source>
</evidence>
<evidence type="ECO:0000256" key="1">
    <source>
        <dbReference type="ARBA" id="ARBA00000312"/>
    </source>
</evidence>
<keyword evidence="14" id="KW-0067">ATP-binding</keyword>
<evidence type="ECO:0000256" key="15">
    <source>
        <dbReference type="ARBA" id="ARBA00023134"/>
    </source>
</evidence>
<dbReference type="Pfam" id="PF02283">
    <property type="entry name" value="CobU"/>
    <property type="match status" value="1"/>
</dbReference>
<comment type="catalytic activity">
    <reaction evidence="2">
        <text>adenosylcob(III)inamide phosphate + GTP + H(+) = adenosylcob(III)inamide-GDP + diphosphate</text>
        <dbReference type="Rhea" id="RHEA:22712"/>
        <dbReference type="ChEBI" id="CHEBI:15378"/>
        <dbReference type="ChEBI" id="CHEBI:33019"/>
        <dbReference type="ChEBI" id="CHEBI:37565"/>
        <dbReference type="ChEBI" id="CHEBI:58502"/>
        <dbReference type="ChEBI" id="CHEBI:60487"/>
        <dbReference type="EC" id="2.7.7.62"/>
    </reaction>
</comment>
<dbReference type="NCBIfam" id="NF004469">
    <property type="entry name" value="PRK05800.1"/>
    <property type="match status" value="1"/>
</dbReference>
<evidence type="ECO:0000256" key="13">
    <source>
        <dbReference type="ARBA" id="ARBA00022777"/>
    </source>
</evidence>
<dbReference type="GO" id="GO:0005524">
    <property type="term" value="F:ATP binding"/>
    <property type="evidence" value="ECO:0007669"/>
    <property type="project" value="UniProtKB-KW"/>
</dbReference>
<feature type="binding site" evidence="19">
    <location>
        <begin position="9"/>
        <end position="16"/>
    </location>
    <ligand>
        <name>GTP</name>
        <dbReference type="ChEBI" id="CHEBI:37565"/>
    </ligand>
</feature>
<sequence>MGDLILVLGGARSGKSAEAVRTASERTEEQVLFVATAEPGDDEMRLRIEKHRAERPAHWHTLEAPRNVGQAISGQSQTFAAIVVDCITLLVSNLLVDRPDPYAEEVRLDLDREIAELLEAANEMPDGSQLIVVSNEVGTGLAPLTPLGRAFRDLVGHANQTLAAAADRAVLMVAGLPLILKGEAHQNPDSVLPGSAGNAAATRDE</sequence>
<dbReference type="PIRSF" id="PIRSF006135">
    <property type="entry name" value="CobU"/>
    <property type="match status" value="1"/>
</dbReference>
<accession>A0A6B0Z0Q5</accession>
<evidence type="ECO:0000256" key="12">
    <source>
        <dbReference type="ARBA" id="ARBA00022741"/>
    </source>
</evidence>
<feature type="binding site" evidence="19">
    <location>
        <position position="63"/>
    </location>
    <ligand>
        <name>GTP</name>
        <dbReference type="ChEBI" id="CHEBI:37565"/>
    </ligand>
</feature>
<evidence type="ECO:0000256" key="9">
    <source>
        <dbReference type="ARBA" id="ARBA00012523"/>
    </source>
</evidence>
<evidence type="ECO:0000256" key="4">
    <source>
        <dbReference type="ARBA" id="ARBA00003889"/>
    </source>
</evidence>
<evidence type="ECO:0000256" key="2">
    <source>
        <dbReference type="ARBA" id="ARBA00000711"/>
    </source>
</evidence>
<keyword evidence="12 19" id="KW-0547">Nucleotide-binding</keyword>
<evidence type="ECO:0000256" key="19">
    <source>
        <dbReference type="PIRSR" id="PIRSR006135-2"/>
    </source>
</evidence>
<dbReference type="CDD" id="cd00544">
    <property type="entry name" value="CobU"/>
    <property type="match status" value="1"/>
</dbReference>
<comment type="caution">
    <text evidence="20">The sequence shown here is derived from an EMBL/GenBank/DDBJ whole genome shotgun (WGS) entry which is preliminary data.</text>
</comment>
<keyword evidence="20" id="KW-0548">Nucleotidyltransferase</keyword>
<dbReference type="InterPro" id="IPR027417">
    <property type="entry name" value="P-loop_NTPase"/>
</dbReference>
<dbReference type="EMBL" id="VXRG01000175">
    <property type="protein sequence ID" value="MXY95839.1"/>
    <property type="molecule type" value="Genomic_DNA"/>
</dbReference>
<comment type="pathway">
    <text evidence="6">Cofactor biosynthesis; adenosylcobalamin biosynthesis; adenosylcobalamin from cob(II)yrinate a,c-diamide: step 5/7.</text>
</comment>
<evidence type="ECO:0000256" key="8">
    <source>
        <dbReference type="ARBA" id="ARBA00012016"/>
    </source>
</evidence>
<evidence type="ECO:0000256" key="6">
    <source>
        <dbReference type="ARBA" id="ARBA00005159"/>
    </source>
</evidence>
<evidence type="ECO:0000256" key="18">
    <source>
        <dbReference type="PIRSR" id="PIRSR006135-1"/>
    </source>
</evidence>
<dbReference type="GO" id="GO:0005525">
    <property type="term" value="F:GTP binding"/>
    <property type="evidence" value="ECO:0007669"/>
    <property type="project" value="UniProtKB-KW"/>
</dbReference>
<dbReference type="EC" id="2.7.1.156" evidence="8"/>
<protein>
    <recommendedName>
        <fullName evidence="16">Adenosylcobinamide kinase</fullName>
        <ecNumber evidence="8">2.7.1.156</ecNumber>
        <ecNumber evidence="9">2.7.7.62</ecNumber>
    </recommendedName>
    <alternativeName>
        <fullName evidence="17">Adenosylcobinamide-phosphate guanylyltransferase</fullName>
    </alternativeName>
</protein>
<dbReference type="GO" id="GO:0009236">
    <property type="term" value="P:cobalamin biosynthetic process"/>
    <property type="evidence" value="ECO:0007669"/>
    <property type="project" value="UniProtKB-UniPathway"/>
</dbReference>
<keyword evidence="10" id="KW-0169">Cobalamin biosynthesis</keyword>
<name>A0A6B0Z0Q5_9CHLR</name>
<evidence type="ECO:0000256" key="7">
    <source>
        <dbReference type="ARBA" id="ARBA00007490"/>
    </source>
</evidence>
<evidence type="ECO:0000256" key="14">
    <source>
        <dbReference type="ARBA" id="ARBA00022840"/>
    </source>
</evidence>
<feature type="binding site" evidence="19">
    <location>
        <begin position="35"/>
        <end position="37"/>
    </location>
    <ligand>
        <name>GTP</name>
        <dbReference type="ChEBI" id="CHEBI:37565"/>
    </ligand>
</feature>
<evidence type="ECO:0000256" key="3">
    <source>
        <dbReference type="ARBA" id="ARBA00001522"/>
    </source>
</evidence>
<dbReference type="GO" id="GO:0008820">
    <property type="term" value="F:cobinamide phosphate guanylyltransferase activity"/>
    <property type="evidence" value="ECO:0007669"/>
    <property type="project" value="UniProtKB-EC"/>
</dbReference>
<comment type="function">
    <text evidence="4">Catalyzes ATP-dependent phosphorylation of adenosylcobinamide and addition of GMP to adenosylcobinamide phosphate.</text>
</comment>
<dbReference type="EC" id="2.7.7.62" evidence="9"/>
<evidence type="ECO:0000313" key="20">
    <source>
        <dbReference type="EMBL" id="MXY95839.1"/>
    </source>
</evidence>
<comment type="catalytic activity">
    <reaction evidence="3">
        <text>adenosylcob(III)inamide + GTP = adenosylcob(III)inamide phosphate + GDP + H(+)</text>
        <dbReference type="Rhea" id="RHEA:15765"/>
        <dbReference type="ChEBI" id="CHEBI:2480"/>
        <dbReference type="ChEBI" id="CHEBI:15378"/>
        <dbReference type="ChEBI" id="CHEBI:37565"/>
        <dbReference type="ChEBI" id="CHEBI:58189"/>
        <dbReference type="ChEBI" id="CHEBI:58502"/>
        <dbReference type="EC" id="2.7.1.156"/>
    </reaction>
</comment>
<gene>
    <name evidence="20" type="primary">cobU</name>
    <name evidence="20" type="ORF">F4Y42_20560</name>
</gene>
<organism evidence="20">
    <name type="scientific">Caldilineaceae bacterium SB0664_bin_27</name>
    <dbReference type="NCBI Taxonomy" id="2605260"/>
    <lineage>
        <taxon>Bacteria</taxon>
        <taxon>Bacillati</taxon>
        <taxon>Chloroflexota</taxon>
        <taxon>Caldilineae</taxon>
        <taxon>Caldilineales</taxon>
        <taxon>Caldilineaceae</taxon>
    </lineage>
</organism>
<dbReference type="SUPFAM" id="SSF52540">
    <property type="entry name" value="P-loop containing nucleoside triphosphate hydrolases"/>
    <property type="match status" value="1"/>
</dbReference>
<dbReference type="PANTHER" id="PTHR34848:SF1">
    <property type="entry name" value="BIFUNCTIONAL ADENOSYLCOBALAMIN BIOSYNTHESIS PROTEIN COBU"/>
    <property type="match status" value="1"/>
</dbReference>
<proteinExistence type="inferred from homology"/>
<feature type="binding site" evidence="19">
    <location>
        <position position="85"/>
    </location>
    <ligand>
        <name>GTP</name>
        <dbReference type="ChEBI" id="CHEBI:37565"/>
    </ligand>
</feature>
<feature type="binding site" evidence="19">
    <location>
        <begin position="52"/>
        <end position="55"/>
    </location>
    <ligand>
        <name>GTP</name>
        <dbReference type="ChEBI" id="CHEBI:37565"/>
    </ligand>
</feature>
<keyword evidence="13 20" id="KW-0418">Kinase</keyword>
<dbReference type="GO" id="GO:0043752">
    <property type="term" value="F:adenosylcobinamide kinase activity"/>
    <property type="evidence" value="ECO:0007669"/>
    <property type="project" value="UniProtKB-EC"/>
</dbReference>
<dbReference type="UniPathway" id="UPA00148">
    <property type="reaction ID" value="UER00236"/>
</dbReference>
<evidence type="ECO:0000256" key="10">
    <source>
        <dbReference type="ARBA" id="ARBA00022573"/>
    </source>
</evidence>
<dbReference type="PANTHER" id="PTHR34848">
    <property type="match status" value="1"/>
</dbReference>
<comment type="pathway">
    <text evidence="5">Cofactor biosynthesis; adenosylcobalamin biosynthesis; adenosylcobalamin from cob(II)yrinate a,c-diamide: step 6/7.</text>
</comment>
<keyword evidence="15 19" id="KW-0342">GTP-binding</keyword>
<dbReference type="AlphaFoldDB" id="A0A6B0Z0Q5"/>
<dbReference type="InterPro" id="IPR003203">
    <property type="entry name" value="CobU/CobP"/>
</dbReference>
<evidence type="ECO:0000256" key="11">
    <source>
        <dbReference type="ARBA" id="ARBA00022679"/>
    </source>
</evidence>
<keyword evidence="11 20" id="KW-0808">Transferase</keyword>
<evidence type="ECO:0000256" key="17">
    <source>
        <dbReference type="ARBA" id="ARBA00030571"/>
    </source>
</evidence>
<comment type="catalytic activity">
    <reaction evidence="1">
        <text>adenosylcob(III)inamide + ATP = adenosylcob(III)inamide phosphate + ADP + H(+)</text>
        <dbReference type="Rhea" id="RHEA:15769"/>
        <dbReference type="ChEBI" id="CHEBI:2480"/>
        <dbReference type="ChEBI" id="CHEBI:15378"/>
        <dbReference type="ChEBI" id="CHEBI:30616"/>
        <dbReference type="ChEBI" id="CHEBI:58502"/>
        <dbReference type="ChEBI" id="CHEBI:456216"/>
        <dbReference type="EC" id="2.7.1.156"/>
    </reaction>
</comment>
<feature type="active site" description="GMP-histidine intermediate" evidence="18">
    <location>
        <position position="51"/>
    </location>
</feature>